<dbReference type="InterPro" id="IPR018720">
    <property type="entry name" value="DUF2249"/>
</dbReference>
<comment type="caution">
    <text evidence="2">The sequence shown here is derived from an EMBL/GenBank/DDBJ whole genome shotgun (WGS) entry which is preliminary data.</text>
</comment>
<protein>
    <recommendedName>
        <fullName evidence="1">DUF2249 domain-containing protein</fullName>
    </recommendedName>
</protein>
<proteinExistence type="predicted"/>
<gene>
    <name evidence="2" type="ORF">C7B45_08685</name>
</gene>
<evidence type="ECO:0000259" key="1">
    <source>
        <dbReference type="Pfam" id="PF10006"/>
    </source>
</evidence>
<dbReference type="Pfam" id="PF10006">
    <property type="entry name" value="DUF2249"/>
    <property type="match status" value="1"/>
</dbReference>
<evidence type="ECO:0000313" key="3">
    <source>
        <dbReference type="Proteomes" id="UP000241848"/>
    </source>
</evidence>
<dbReference type="EMBL" id="PXYV01000024">
    <property type="protein sequence ID" value="PSR21956.1"/>
    <property type="molecule type" value="Genomic_DNA"/>
</dbReference>
<accession>A0A2T2WIA2</accession>
<organism evidence="2 3">
    <name type="scientific">Sulfobacillus acidophilus</name>
    <dbReference type="NCBI Taxonomy" id="53633"/>
    <lineage>
        <taxon>Bacteria</taxon>
        <taxon>Bacillati</taxon>
        <taxon>Bacillota</taxon>
        <taxon>Clostridia</taxon>
        <taxon>Eubacteriales</taxon>
        <taxon>Clostridiales Family XVII. Incertae Sedis</taxon>
        <taxon>Sulfobacillus</taxon>
    </lineage>
</organism>
<name>A0A2T2WIA2_9FIRM</name>
<dbReference type="AlphaFoldDB" id="A0A2T2WIA2"/>
<dbReference type="Proteomes" id="UP000241848">
    <property type="component" value="Unassembled WGS sequence"/>
</dbReference>
<evidence type="ECO:0000313" key="2">
    <source>
        <dbReference type="EMBL" id="PSR21956.1"/>
    </source>
</evidence>
<feature type="domain" description="DUF2249" evidence="1">
    <location>
        <begin position="5"/>
        <end position="73"/>
    </location>
</feature>
<reference evidence="2 3" key="1">
    <citation type="journal article" date="2014" name="BMC Genomics">
        <title>Comparison of environmental and isolate Sulfobacillus genomes reveals diverse carbon, sulfur, nitrogen, and hydrogen metabolisms.</title>
        <authorList>
            <person name="Justice N.B."/>
            <person name="Norman A."/>
            <person name="Brown C.T."/>
            <person name="Singh A."/>
            <person name="Thomas B.C."/>
            <person name="Banfield J.F."/>
        </authorList>
    </citation>
    <scope>NUCLEOTIDE SEQUENCE [LARGE SCALE GENOMIC DNA]</scope>
    <source>
        <strain evidence="2">AMDSBA3</strain>
    </source>
</reference>
<sequence length="118" mass="13423">MQPLEFDARPFQREGKEPFPYIMKAMDELRPGQDFVLTNTFDPRPLESVMEARGFSFTVETKAPEHVVVTFKKTPESVNGELPLVDRHTVALDNAIFQLAGVLRRLKIGETFAAWLSD</sequence>